<dbReference type="EMBL" id="ML994637">
    <property type="protein sequence ID" value="KAF2184656.1"/>
    <property type="molecule type" value="Genomic_DNA"/>
</dbReference>
<name>A0A6A6E440_9PEZI</name>
<proteinExistence type="predicted"/>
<accession>A0A6A6E440</accession>
<dbReference type="Proteomes" id="UP000800200">
    <property type="component" value="Unassembled WGS sequence"/>
</dbReference>
<protein>
    <submittedName>
        <fullName evidence="1">Uncharacterized protein</fullName>
    </submittedName>
</protein>
<dbReference type="AlphaFoldDB" id="A0A6A6E440"/>
<evidence type="ECO:0000313" key="1">
    <source>
        <dbReference type="EMBL" id="KAF2184656.1"/>
    </source>
</evidence>
<organism evidence="1 2">
    <name type="scientific">Zopfia rhizophila CBS 207.26</name>
    <dbReference type="NCBI Taxonomy" id="1314779"/>
    <lineage>
        <taxon>Eukaryota</taxon>
        <taxon>Fungi</taxon>
        <taxon>Dikarya</taxon>
        <taxon>Ascomycota</taxon>
        <taxon>Pezizomycotina</taxon>
        <taxon>Dothideomycetes</taxon>
        <taxon>Dothideomycetes incertae sedis</taxon>
        <taxon>Zopfiaceae</taxon>
        <taxon>Zopfia</taxon>
    </lineage>
</organism>
<gene>
    <name evidence="1" type="ORF">K469DRAFT_688652</name>
</gene>
<reference evidence="1" key="1">
    <citation type="journal article" date="2020" name="Stud. Mycol.">
        <title>101 Dothideomycetes genomes: a test case for predicting lifestyles and emergence of pathogens.</title>
        <authorList>
            <person name="Haridas S."/>
            <person name="Albert R."/>
            <person name="Binder M."/>
            <person name="Bloem J."/>
            <person name="Labutti K."/>
            <person name="Salamov A."/>
            <person name="Andreopoulos B."/>
            <person name="Baker S."/>
            <person name="Barry K."/>
            <person name="Bills G."/>
            <person name="Bluhm B."/>
            <person name="Cannon C."/>
            <person name="Castanera R."/>
            <person name="Culley D."/>
            <person name="Daum C."/>
            <person name="Ezra D."/>
            <person name="Gonzalez J."/>
            <person name="Henrissat B."/>
            <person name="Kuo A."/>
            <person name="Liang C."/>
            <person name="Lipzen A."/>
            <person name="Lutzoni F."/>
            <person name="Magnuson J."/>
            <person name="Mondo S."/>
            <person name="Nolan M."/>
            <person name="Ohm R."/>
            <person name="Pangilinan J."/>
            <person name="Park H.-J."/>
            <person name="Ramirez L."/>
            <person name="Alfaro M."/>
            <person name="Sun H."/>
            <person name="Tritt A."/>
            <person name="Yoshinaga Y."/>
            <person name="Zwiers L.-H."/>
            <person name="Turgeon B."/>
            <person name="Goodwin S."/>
            <person name="Spatafora J."/>
            <person name="Crous P."/>
            <person name="Grigoriev I."/>
        </authorList>
    </citation>
    <scope>NUCLEOTIDE SEQUENCE</scope>
    <source>
        <strain evidence="1">CBS 207.26</strain>
    </source>
</reference>
<keyword evidence="2" id="KW-1185">Reference proteome</keyword>
<evidence type="ECO:0000313" key="2">
    <source>
        <dbReference type="Proteomes" id="UP000800200"/>
    </source>
</evidence>
<sequence>MECAVVKLGLTGLRIALEAVVQNYTAKDPDGRLSEIFSAFSGAMFESSTSILRHGSPPCAGTLSITTSPPKPSIKKLKSDCKKTGRSIQSLEGRVRSFNKRAKHNTQRLNNLGFYINNRMNKGAAVLKKYVDDAEVNRAFSGVERKVQDIISTLTSQMVWVLQSGASLGNESSVHAAIW</sequence>